<name>A0ABD1YMJ3_9MARC</name>
<organism evidence="1 2">
    <name type="scientific">Riccia fluitans</name>
    <dbReference type="NCBI Taxonomy" id="41844"/>
    <lineage>
        <taxon>Eukaryota</taxon>
        <taxon>Viridiplantae</taxon>
        <taxon>Streptophyta</taxon>
        <taxon>Embryophyta</taxon>
        <taxon>Marchantiophyta</taxon>
        <taxon>Marchantiopsida</taxon>
        <taxon>Marchantiidae</taxon>
        <taxon>Marchantiales</taxon>
        <taxon>Ricciaceae</taxon>
        <taxon>Riccia</taxon>
    </lineage>
</organism>
<dbReference type="Proteomes" id="UP001605036">
    <property type="component" value="Unassembled WGS sequence"/>
</dbReference>
<gene>
    <name evidence="1" type="ORF">R1flu_016677</name>
</gene>
<accession>A0ABD1YMJ3</accession>
<dbReference type="AlphaFoldDB" id="A0ABD1YMJ3"/>
<evidence type="ECO:0000313" key="2">
    <source>
        <dbReference type="Proteomes" id="UP001605036"/>
    </source>
</evidence>
<evidence type="ECO:0000313" key="1">
    <source>
        <dbReference type="EMBL" id="KAL2631991.1"/>
    </source>
</evidence>
<protein>
    <submittedName>
        <fullName evidence="1">Uncharacterized protein</fullName>
    </submittedName>
</protein>
<reference evidence="1 2" key="1">
    <citation type="submission" date="2024-09" db="EMBL/GenBank/DDBJ databases">
        <title>Chromosome-scale assembly of Riccia fluitans.</title>
        <authorList>
            <person name="Paukszto L."/>
            <person name="Sawicki J."/>
            <person name="Karawczyk K."/>
            <person name="Piernik-Szablinska J."/>
            <person name="Szczecinska M."/>
            <person name="Mazdziarz M."/>
        </authorList>
    </citation>
    <scope>NUCLEOTIDE SEQUENCE [LARGE SCALE GENOMIC DNA]</scope>
    <source>
        <strain evidence="1">Rf_01</strain>
        <tissue evidence="1">Aerial parts of the thallus</tissue>
    </source>
</reference>
<comment type="caution">
    <text evidence="1">The sequence shown here is derived from an EMBL/GenBank/DDBJ whole genome shotgun (WGS) entry which is preliminary data.</text>
</comment>
<proteinExistence type="predicted"/>
<sequence>MTAEAVALHVTECKEEEEGDEDEEVAYAFDAKMTKEDEEVEMNPGYFSNPHWARATGETKVQLEESRIMFRLLLTIVRRSTLCLRPSMRKEGGL</sequence>
<dbReference type="EMBL" id="JBHFFA010000004">
    <property type="protein sequence ID" value="KAL2631991.1"/>
    <property type="molecule type" value="Genomic_DNA"/>
</dbReference>
<keyword evidence="2" id="KW-1185">Reference proteome</keyword>